<evidence type="ECO:0000313" key="3">
    <source>
        <dbReference type="EMBL" id="OSS53696.1"/>
    </source>
</evidence>
<protein>
    <submittedName>
        <fullName evidence="3">Uncharacterized protein</fullName>
    </submittedName>
</protein>
<dbReference type="OMA" id="VINNHPV"/>
<proteinExistence type="predicted"/>
<reference evidence="3 4" key="1">
    <citation type="journal article" date="2017" name="Genome Announc.">
        <title>Genome sequence of the saprophytic ascomycete Epicoccum nigrum ICMP 19927 strain isolated from New Zealand.</title>
        <authorList>
            <person name="Fokin M."/>
            <person name="Fleetwood D."/>
            <person name="Weir B.S."/>
            <person name="Villas-Boas S.G."/>
        </authorList>
    </citation>
    <scope>NUCLEOTIDE SEQUENCE [LARGE SCALE GENOMIC DNA]</scope>
    <source>
        <strain evidence="3 4">ICMP 19927</strain>
    </source>
</reference>
<dbReference type="InParanoid" id="A0A1Y2MC30"/>
<gene>
    <name evidence="3" type="ORF">B5807_00161</name>
</gene>
<feature type="region of interest" description="Disordered" evidence="1">
    <location>
        <begin position="1"/>
        <end position="59"/>
    </location>
</feature>
<name>A0A1Y2MC30_EPING</name>
<accession>A0A1Y2MC30</accession>
<dbReference type="EMBL" id="KZ107838">
    <property type="protein sequence ID" value="OSS53696.1"/>
    <property type="molecule type" value="Genomic_DNA"/>
</dbReference>
<keyword evidence="2" id="KW-0812">Transmembrane</keyword>
<keyword evidence="4" id="KW-1185">Reference proteome</keyword>
<keyword evidence="2" id="KW-0472">Membrane</keyword>
<sequence length="115" mass="12343">MGHQTSPLEAAPAYDHIFSRPTNTHPPPSGSSSGYTTIPQNEPDIELAHGHSTSVDSLKPHQHCETCDALTTAREVRANERSCCLWVAIVLLAAIVAAMLLGMVALVAEYKHRSG</sequence>
<organism evidence="3 4">
    <name type="scientific">Epicoccum nigrum</name>
    <name type="common">Soil fungus</name>
    <name type="synonym">Epicoccum purpurascens</name>
    <dbReference type="NCBI Taxonomy" id="105696"/>
    <lineage>
        <taxon>Eukaryota</taxon>
        <taxon>Fungi</taxon>
        <taxon>Dikarya</taxon>
        <taxon>Ascomycota</taxon>
        <taxon>Pezizomycotina</taxon>
        <taxon>Dothideomycetes</taxon>
        <taxon>Pleosporomycetidae</taxon>
        <taxon>Pleosporales</taxon>
        <taxon>Pleosporineae</taxon>
        <taxon>Didymellaceae</taxon>
        <taxon>Epicoccum</taxon>
    </lineage>
</organism>
<feature type="transmembrane region" description="Helical" evidence="2">
    <location>
        <begin position="85"/>
        <end position="108"/>
    </location>
</feature>
<evidence type="ECO:0000256" key="2">
    <source>
        <dbReference type="SAM" id="Phobius"/>
    </source>
</evidence>
<keyword evidence="2" id="KW-1133">Transmembrane helix</keyword>
<dbReference type="Proteomes" id="UP000193240">
    <property type="component" value="Unassembled WGS sequence"/>
</dbReference>
<dbReference type="AlphaFoldDB" id="A0A1Y2MC30"/>
<evidence type="ECO:0000313" key="4">
    <source>
        <dbReference type="Proteomes" id="UP000193240"/>
    </source>
</evidence>
<evidence type="ECO:0000256" key="1">
    <source>
        <dbReference type="SAM" id="MobiDB-lite"/>
    </source>
</evidence>